<dbReference type="InterPro" id="IPR009057">
    <property type="entry name" value="Homeodomain-like_sf"/>
</dbReference>
<dbReference type="InterPro" id="IPR002818">
    <property type="entry name" value="DJ-1/PfpI"/>
</dbReference>
<protein>
    <submittedName>
        <fullName evidence="4">Transcriptional regulator GlxA family with amidase domain</fullName>
    </submittedName>
</protein>
<gene>
    <name evidence="4" type="ORF">HDF14_002355</name>
</gene>
<dbReference type="Gene3D" id="3.40.50.880">
    <property type="match status" value="1"/>
</dbReference>
<dbReference type="GO" id="GO:0043565">
    <property type="term" value="F:sequence-specific DNA binding"/>
    <property type="evidence" value="ECO:0007669"/>
    <property type="project" value="InterPro"/>
</dbReference>
<reference evidence="4 5" key="1">
    <citation type="submission" date="2020-08" db="EMBL/GenBank/DDBJ databases">
        <title>Genomic Encyclopedia of Type Strains, Phase IV (KMG-V): Genome sequencing to study the core and pangenomes of soil and plant-associated prokaryotes.</title>
        <authorList>
            <person name="Whitman W."/>
        </authorList>
    </citation>
    <scope>NUCLEOTIDE SEQUENCE [LARGE SCALE GENOMIC DNA]</scope>
    <source>
        <strain evidence="4 5">X5P2</strain>
    </source>
</reference>
<organism evidence="4 5">
    <name type="scientific">Tunturiibacter gelidiferens</name>
    <dbReference type="NCBI Taxonomy" id="3069689"/>
    <lineage>
        <taxon>Bacteria</taxon>
        <taxon>Pseudomonadati</taxon>
        <taxon>Acidobacteriota</taxon>
        <taxon>Terriglobia</taxon>
        <taxon>Terriglobales</taxon>
        <taxon>Acidobacteriaceae</taxon>
        <taxon>Tunturiibacter</taxon>
    </lineage>
</organism>
<keyword evidence="2" id="KW-0804">Transcription</keyword>
<dbReference type="Pfam" id="PF12833">
    <property type="entry name" value="HTH_18"/>
    <property type="match status" value="1"/>
</dbReference>
<evidence type="ECO:0000256" key="2">
    <source>
        <dbReference type="ARBA" id="ARBA00023163"/>
    </source>
</evidence>
<proteinExistence type="predicted"/>
<accession>A0A9X0QE74</accession>
<dbReference type="PANTHER" id="PTHR43130">
    <property type="entry name" value="ARAC-FAMILY TRANSCRIPTIONAL REGULATOR"/>
    <property type="match status" value="1"/>
</dbReference>
<sequence length="332" mass="36459">MEETKKSETDAREYYGFMRKVVISGPPPVQVLDVTGPLEVFSNVSDYQVEIVSLDGTGQLRTNRGITLSGAVSATNVSGSIDTLVIAGGPGAECGEYDLDYVRWIADAAGRSRRVASICTGVFLLAAAGLLDGKRVVTHWKFCDRLAREFPKVNVFPNPIFLRDGSIYTSAGITAGIDLSLALVEEDHGHQTALSVARQLVMFLVRPGGQAQYSHMLSRQVTTSEPLRELQVYMLENLKANLSVDALAERIGMSPRHFSRVCLREMKMNPGQFVDRLRVEAAQQMIDSSSMGLKEIAEACGFGSADSMRRTFHRVIGITAGEYTERFKRAKK</sequence>
<dbReference type="SUPFAM" id="SSF46689">
    <property type="entry name" value="Homeodomain-like"/>
    <property type="match status" value="2"/>
</dbReference>
<keyword evidence="1" id="KW-0805">Transcription regulation</keyword>
<comment type="caution">
    <text evidence="4">The sequence shown here is derived from an EMBL/GenBank/DDBJ whole genome shotgun (WGS) entry which is preliminary data.</text>
</comment>
<dbReference type="EMBL" id="JACHEB010000004">
    <property type="protein sequence ID" value="MBB5328745.1"/>
    <property type="molecule type" value="Genomic_DNA"/>
</dbReference>
<dbReference type="InterPro" id="IPR018060">
    <property type="entry name" value="HTH_AraC"/>
</dbReference>
<dbReference type="RefSeq" id="WP_260698184.1">
    <property type="nucleotide sequence ID" value="NZ_JACHEB010000004.1"/>
</dbReference>
<dbReference type="PANTHER" id="PTHR43130:SF3">
    <property type="entry name" value="HTH-TYPE TRANSCRIPTIONAL REGULATOR RV1931C"/>
    <property type="match status" value="1"/>
</dbReference>
<dbReference type="InterPro" id="IPR029062">
    <property type="entry name" value="Class_I_gatase-like"/>
</dbReference>
<dbReference type="GO" id="GO:0003700">
    <property type="term" value="F:DNA-binding transcription factor activity"/>
    <property type="evidence" value="ECO:0007669"/>
    <property type="project" value="InterPro"/>
</dbReference>
<evidence type="ECO:0000313" key="5">
    <source>
        <dbReference type="Proteomes" id="UP000535182"/>
    </source>
</evidence>
<dbReference type="PROSITE" id="PS01124">
    <property type="entry name" value="HTH_ARAC_FAMILY_2"/>
    <property type="match status" value="1"/>
</dbReference>
<evidence type="ECO:0000313" key="4">
    <source>
        <dbReference type="EMBL" id="MBB5328745.1"/>
    </source>
</evidence>
<dbReference type="InterPro" id="IPR052158">
    <property type="entry name" value="INH-QAR"/>
</dbReference>
<dbReference type="CDD" id="cd03137">
    <property type="entry name" value="GATase1_AraC_1"/>
    <property type="match status" value="1"/>
</dbReference>
<dbReference type="AlphaFoldDB" id="A0A9X0QE74"/>
<name>A0A9X0QE74_9BACT</name>
<dbReference type="Pfam" id="PF01965">
    <property type="entry name" value="DJ-1_PfpI"/>
    <property type="match status" value="1"/>
</dbReference>
<evidence type="ECO:0000259" key="3">
    <source>
        <dbReference type="PROSITE" id="PS01124"/>
    </source>
</evidence>
<dbReference type="Proteomes" id="UP000535182">
    <property type="component" value="Unassembled WGS sequence"/>
</dbReference>
<keyword evidence="5" id="KW-1185">Reference proteome</keyword>
<dbReference type="Gene3D" id="1.10.10.60">
    <property type="entry name" value="Homeodomain-like"/>
    <property type="match status" value="1"/>
</dbReference>
<feature type="domain" description="HTH araC/xylS-type" evidence="3">
    <location>
        <begin position="228"/>
        <end position="326"/>
    </location>
</feature>
<dbReference type="SUPFAM" id="SSF52317">
    <property type="entry name" value="Class I glutamine amidotransferase-like"/>
    <property type="match status" value="1"/>
</dbReference>
<evidence type="ECO:0000256" key="1">
    <source>
        <dbReference type="ARBA" id="ARBA00023015"/>
    </source>
</evidence>
<dbReference type="SMART" id="SM00342">
    <property type="entry name" value="HTH_ARAC"/>
    <property type="match status" value="1"/>
</dbReference>